<feature type="transmembrane region" description="Helical" evidence="1">
    <location>
        <begin position="113"/>
        <end position="133"/>
    </location>
</feature>
<evidence type="ECO:0000313" key="3">
    <source>
        <dbReference type="Proteomes" id="UP000481153"/>
    </source>
</evidence>
<dbReference type="VEuPathDB" id="FungiDB:AeMF1_002065"/>
<keyword evidence="3" id="KW-1185">Reference proteome</keyword>
<name>A0A6G0W840_9STRA</name>
<protein>
    <recommendedName>
        <fullName evidence="4">AttH domain-containing protein</fullName>
    </recommendedName>
</protein>
<dbReference type="EMBL" id="VJMJ01000339">
    <property type="protein sequence ID" value="KAF0722304.1"/>
    <property type="molecule type" value="Genomic_DNA"/>
</dbReference>
<dbReference type="PANTHER" id="PTHR35868">
    <property type="entry name" value="DUF2804 DOMAIN-CONTAINING PROTEIN-RELATED"/>
    <property type="match status" value="1"/>
</dbReference>
<keyword evidence="1" id="KW-1133">Transmembrane helix</keyword>
<keyword evidence="1" id="KW-0472">Membrane</keyword>
<comment type="caution">
    <text evidence="2">The sequence shown here is derived from an EMBL/GenBank/DDBJ whole genome shotgun (WGS) entry which is preliminary data.</text>
</comment>
<gene>
    <name evidence="2" type="ORF">Ae201684_018520</name>
</gene>
<dbReference type="PANTHER" id="PTHR35868:SF4">
    <property type="entry name" value="DUF2804 DOMAIN-CONTAINING PROTEIN"/>
    <property type="match status" value="1"/>
</dbReference>
<evidence type="ECO:0008006" key="4">
    <source>
        <dbReference type="Google" id="ProtNLM"/>
    </source>
</evidence>
<organism evidence="2 3">
    <name type="scientific">Aphanomyces euteiches</name>
    <dbReference type="NCBI Taxonomy" id="100861"/>
    <lineage>
        <taxon>Eukaryota</taxon>
        <taxon>Sar</taxon>
        <taxon>Stramenopiles</taxon>
        <taxon>Oomycota</taxon>
        <taxon>Saprolegniomycetes</taxon>
        <taxon>Saprolegniales</taxon>
        <taxon>Verrucalvaceae</taxon>
        <taxon>Aphanomyces</taxon>
    </lineage>
</organism>
<evidence type="ECO:0000313" key="2">
    <source>
        <dbReference type="EMBL" id="KAF0722304.1"/>
    </source>
</evidence>
<reference evidence="2 3" key="1">
    <citation type="submission" date="2019-07" db="EMBL/GenBank/DDBJ databases">
        <title>Genomics analysis of Aphanomyces spp. identifies a new class of oomycete effector associated with host adaptation.</title>
        <authorList>
            <person name="Gaulin E."/>
        </authorList>
    </citation>
    <scope>NUCLEOTIDE SEQUENCE [LARGE SCALE GENOMIC DNA]</scope>
    <source>
        <strain evidence="2 3">ATCC 201684</strain>
    </source>
</reference>
<dbReference type="InterPro" id="IPR021243">
    <property type="entry name" value="DUF2804"/>
</dbReference>
<dbReference type="Pfam" id="PF10974">
    <property type="entry name" value="DUF2804"/>
    <property type="match status" value="1"/>
</dbReference>
<evidence type="ECO:0000256" key="1">
    <source>
        <dbReference type="SAM" id="Phobius"/>
    </source>
</evidence>
<keyword evidence="1" id="KW-0812">Transmembrane</keyword>
<dbReference type="Proteomes" id="UP000481153">
    <property type="component" value="Unassembled WGS sequence"/>
</dbReference>
<accession>A0A6G0W840</accession>
<dbReference type="AlphaFoldDB" id="A0A6G0W840"/>
<sequence length="407" mass="45351">MASKPVKSSSSSLGGTVFLAAALSAIVAALYLAQDLEPLTQITSDFFPANKPLVAKAPAQIWHQEKQEYAFGRWKSAIKDIRFHYEGESLWHHVPARFQTKRWHYTSVNTPHYFIAIALMSMQYLGPVFVYVVDKTTLEKWETGVMSPLAWGVSFSASSVDPNSCSSYTGYNLSLCYQDDSWHMKLDSIPLTSEHSKETLPFSFDLKMASREALILSFPLANNPLRPAYVHKGAGYPVSGEFTLGTKRVVVDDGLGAIDWTKSIALHRTEWYWASSNFYSPDGKAVGINLSRRVYDVNGASQENAIWIDGTVCVLGEVKVNIPEKNPNEAKWTIESRQATDKDALYLEFVPAGSRAENVNILNVLTTEFVQPYGHFSGHVKCTAEGKTYDINVQDAFGVVEDHVSLW</sequence>
<feature type="transmembrane region" description="Helical" evidence="1">
    <location>
        <begin position="12"/>
        <end position="33"/>
    </location>
</feature>
<proteinExistence type="predicted"/>